<dbReference type="OrthoDB" id="5292474at2"/>
<name>A0A2A7UZU9_COMTR</name>
<dbReference type="InterPro" id="IPR021390">
    <property type="entry name" value="DUF3025"/>
</dbReference>
<dbReference type="EMBL" id="PDEA01000001">
    <property type="protein sequence ID" value="PEH90754.1"/>
    <property type="molecule type" value="Genomic_DNA"/>
</dbReference>
<accession>A0A2A7UZU9</accession>
<reference evidence="2" key="1">
    <citation type="submission" date="2017-09" db="EMBL/GenBank/DDBJ databases">
        <title>FDA dAtabase for Regulatory Grade micrObial Sequences (FDA-ARGOS): Supporting development and validation of Infectious Disease Dx tests.</title>
        <authorList>
            <person name="Minogue T."/>
            <person name="Wolcott M."/>
            <person name="Wasieloski L."/>
            <person name="Aguilar W."/>
            <person name="Moore D."/>
            <person name="Tallon L."/>
            <person name="Sadzewicz L."/>
            <person name="Ott S."/>
            <person name="Zhao X."/>
            <person name="Nagaraj S."/>
            <person name="Vavikolanu K."/>
            <person name="Aluvathingal J."/>
            <person name="Nadendla S."/>
            <person name="Sichtig H."/>
        </authorList>
    </citation>
    <scope>NUCLEOTIDE SEQUENCE [LARGE SCALE GENOMIC DNA]</scope>
    <source>
        <strain evidence="2">FDAARGOS_394</strain>
    </source>
</reference>
<dbReference type="Proteomes" id="UP000220246">
    <property type="component" value="Unassembled WGS sequence"/>
</dbReference>
<dbReference type="GeneID" id="80803123"/>
<sequence>MSAAFSACPPGPSLVLHPDWCAIDWSRPWLESLRAVGAPLAQQLGQGLPVHAVLNSAVPPALQAIGLRFVPQADLPAGMAYEAFIHAQRCVPTRDNLHDFFNGLVWLHWPQLKLQMNRLQAAEIASAGVGARRGPLRDALTVLDENGAVWWAPQPLIDALHARDWQRLMVALRPLWVHSRLLPVGHALLEKLAAPRKPITAHLLCLPTDGTQALPGCADMPALCDAALARQPLLQAAALAAKPFAPLPVLGVPGWWPENTNFSFYDDSLVFRGQRPSNTTITLGPAEVTTA</sequence>
<organism evidence="1 2">
    <name type="scientific">Comamonas terrigena</name>
    <dbReference type="NCBI Taxonomy" id="32013"/>
    <lineage>
        <taxon>Bacteria</taxon>
        <taxon>Pseudomonadati</taxon>
        <taxon>Pseudomonadota</taxon>
        <taxon>Betaproteobacteria</taxon>
        <taxon>Burkholderiales</taxon>
        <taxon>Comamonadaceae</taxon>
        <taxon>Comamonas</taxon>
    </lineage>
</organism>
<keyword evidence="2" id="KW-1185">Reference proteome</keyword>
<dbReference type="AlphaFoldDB" id="A0A2A7UZU9"/>
<gene>
    <name evidence="1" type="ORF">CRM82_21025</name>
</gene>
<dbReference type="RefSeq" id="WP_083520598.1">
    <property type="nucleotide sequence ID" value="NZ_PDEA01000001.1"/>
</dbReference>
<protein>
    <submittedName>
        <fullName evidence="1">DUF3025 domain-containing protein</fullName>
    </submittedName>
</protein>
<comment type="caution">
    <text evidence="1">The sequence shown here is derived from an EMBL/GenBank/DDBJ whole genome shotgun (WGS) entry which is preliminary data.</text>
</comment>
<evidence type="ECO:0000313" key="1">
    <source>
        <dbReference type="EMBL" id="PEH90754.1"/>
    </source>
</evidence>
<dbReference type="Pfam" id="PF11227">
    <property type="entry name" value="DUF3025"/>
    <property type="match status" value="1"/>
</dbReference>
<dbReference type="STRING" id="1219032.GCA_001515545_03559"/>
<proteinExistence type="predicted"/>
<evidence type="ECO:0000313" key="2">
    <source>
        <dbReference type="Proteomes" id="UP000220246"/>
    </source>
</evidence>